<dbReference type="EMBL" id="CACRXK020000073">
    <property type="protein sequence ID" value="CAB3977820.1"/>
    <property type="molecule type" value="Genomic_DNA"/>
</dbReference>
<keyword evidence="4" id="KW-0862">Zinc</keyword>
<dbReference type="PROSITE" id="PS50145">
    <property type="entry name" value="ZF_TRAF"/>
    <property type="match status" value="1"/>
</dbReference>
<comment type="caution">
    <text evidence="6">The sequence shown here is derived from an EMBL/GenBank/DDBJ whole genome shotgun (WGS) entry which is preliminary data.</text>
</comment>
<feature type="region of interest" description="Disordered" evidence="5">
    <location>
        <begin position="205"/>
        <end position="227"/>
    </location>
</feature>
<keyword evidence="1" id="KW-0880">Kelch repeat</keyword>
<dbReference type="InterPro" id="IPR015915">
    <property type="entry name" value="Kelch-typ_b-propeller"/>
</dbReference>
<dbReference type="SUPFAM" id="SSF57850">
    <property type="entry name" value="RING/U-box"/>
    <property type="match status" value="1"/>
</dbReference>
<dbReference type="InterPro" id="IPR011043">
    <property type="entry name" value="Gal_Oxase/kelch_b-propeller"/>
</dbReference>
<dbReference type="PANTHER" id="PTHR10131:SF94">
    <property type="entry name" value="TNF RECEPTOR-ASSOCIATED FACTOR 4"/>
    <property type="match status" value="1"/>
</dbReference>
<dbReference type="SUPFAM" id="SSF49599">
    <property type="entry name" value="TRAF domain-like"/>
    <property type="match status" value="1"/>
</dbReference>
<keyword evidence="6" id="KW-0675">Receptor</keyword>
<evidence type="ECO:0000256" key="1">
    <source>
        <dbReference type="ARBA" id="ARBA00022441"/>
    </source>
</evidence>
<dbReference type="SUPFAM" id="SSF50965">
    <property type="entry name" value="Galactose oxidase, central domain"/>
    <property type="match status" value="1"/>
</dbReference>
<keyword evidence="7" id="KW-1185">Reference proteome</keyword>
<protein>
    <submittedName>
        <fullName evidence="6">TNF receptor-associated factor family DDB_G0272829-like</fullName>
    </submittedName>
</protein>
<evidence type="ECO:0000256" key="4">
    <source>
        <dbReference type="ARBA" id="ARBA00022833"/>
    </source>
</evidence>
<feature type="compositionally biased region" description="Polar residues" evidence="5">
    <location>
        <begin position="216"/>
        <end position="227"/>
    </location>
</feature>
<dbReference type="Pfam" id="PF02176">
    <property type="entry name" value="zf-TRAF"/>
    <property type="match status" value="1"/>
</dbReference>
<dbReference type="AlphaFoldDB" id="A0A6S7FT80"/>
<dbReference type="Gene3D" id="2.120.10.80">
    <property type="entry name" value="Kelch-type beta propeller"/>
    <property type="match status" value="2"/>
</dbReference>
<proteinExistence type="predicted"/>
<dbReference type="SMART" id="SM00612">
    <property type="entry name" value="Kelch"/>
    <property type="match status" value="3"/>
</dbReference>
<accession>A0A6S7FT80</accession>
<name>A0A6S7FT80_PARCT</name>
<dbReference type="InterPro" id="IPR006652">
    <property type="entry name" value="Kelch_1"/>
</dbReference>
<dbReference type="Proteomes" id="UP001152795">
    <property type="component" value="Unassembled WGS sequence"/>
</dbReference>
<evidence type="ECO:0000256" key="5">
    <source>
        <dbReference type="SAM" id="MobiDB-lite"/>
    </source>
</evidence>
<keyword evidence="2" id="KW-0479">Metal-binding</keyword>
<reference evidence="6" key="1">
    <citation type="submission" date="2020-04" db="EMBL/GenBank/DDBJ databases">
        <authorList>
            <person name="Alioto T."/>
            <person name="Alioto T."/>
            <person name="Gomez Garrido J."/>
        </authorList>
    </citation>
    <scope>NUCLEOTIDE SEQUENCE</scope>
    <source>
        <strain evidence="6">A484AB</strain>
    </source>
</reference>
<dbReference type="InterPro" id="IPR001293">
    <property type="entry name" value="Znf_TRAF"/>
</dbReference>
<dbReference type="PANTHER" id="PTHR10131">
    <property type="entry name" value="TNF RECEPTOR ASSOCIATED FACTOR"/>
    <property type="match status" value="1"/>
</dbReference>
<organism evidence="6 7">
    <name type="scientific">Paramuricea clavata</name>
    <name type="common">Red gorgonian</name>
    <name type="synonym">Violescent sea-whip</name>
    <dbReference type="NCBI Taxonomy" id="317549"/>
    <lineage>
        <taxon>Eukaryota</taxon>
        <taxon>Metazoa</taxon>
        <taxon>Cnidaria</taxon>
        <taxon>Anthozoa</taxon>
        <taxon>Octocorallia</taxon>
        <taxon>Malacalcyonacea</taxon>
        <taxon>Plexauridae</taxon>
        <taxon>Paramuricea</taxon>
    </lineage>
</organism>
<dbReference type="InterPro" id="IPR013083">
    <property type="entry name" value="Znf_RING/FYVE/PHD"/>
</dbReference>
<dbReference type="Pfam" id="PF01344">
    <property type="entry name" value="Kelch_1"/>
    <property type="match status" value="2"/>
</dbReference>
<dbReference type="GO" id="GO:0043122">
    <property type="term" value="P:regulation of canonical NF-kappaB signal transduction"/>
    <property type="evidence" value="ECO:0007669"/>
    <property type="project" value="TreeGrafter"/>
</dbReference>
<evidence type="ECO:0000256" key="2">
    <source>
        <dbReference type="ARBA" id="ARBA00022723"/>
    </source>
</evidence>
<dbReference type="OrthoDB" id="5982216at2759"/>
<keyword evidence="3" id="KW-0863">Zinc-finger</keyword>
<sequence>MAANQTDLEALLVANFACKICSQILYDPVQCENNEDYFCRGCITKRLGNSETCPLCMDQLTLETLRPPSRIVASVVTQLKKPRCSHVSRGCEENVQVEELLLHEQTCGYAPVVCSNEGCKETVNRRDKESHETEECKFRKITCESCDEEMSYGLYEKHLCTLKIEMDKMKTRLERVTRILEQISGTQATLQAKLEACEDFVEVSEESEEESVPDLRSTTVPQKSTSPPTTKGQIFIIGNSNIYYGAAKSSSRSLEAFDWSTMTWTLYEGCLLTPRCCSIVFLEGKKIMIYGGQQRTLEIECLCPSETGFTSTLFASPANSYLCNEYNGVKCGNRVITFHRDVVETKLEPPYKSRTLLHESYTRLVCSVVSLGNSIYIIGGQPGRMEHYDVAENEMKRLSPVPYKVTRMACVVYEDNIIIIGGEDDGRRPLDDVTMFNITTQKYKKLPSMLEKRAGCAAVIMGDTIVVMGGGRRNRKNCMTAQLRSVERFVIGEDAWHELPEMNVAKAYATALVYQ</sequence>
<gene>
    <name evidence="6" type="ORF">PACLA_8A038989</name>
</gene>
<dbReference type="Gene3D" id="3.30.40.10">
    <property type="entry name" value="Zinc/RING finger domain, C3HC4 (zinc finger)"/>
    <property type="match status" value="2"/>
</dbReference>
<evidence type="ECO:0000256" key="3">
    <source>
        <dbReference type="ARBA" id="ARBA00022771"/>
    </source>
</evidence>
<evidence type="ECO:0000313" key="6">
    <source>
        <dbReference type="EMBL" id="CAB3977820.1"/>
    </source>
</evidence>
<evidence type="ECO:0000313" key="7">
    <source>
        <dbReference type="Proteomes" id="UP001152795"/>
    </source>
</evidence>
<dbReference type="GO" id="GO:0008270">
    <property type="term" value="F:zinc ion binding"/>
    <property type="evidence" value="ECO:0007669"/>
    <property type="project" value="UniProtKB-KW"/>
</dbReference>